<dbReference type="InterPro" id="IPR009072">
    <property type="entry name" value="Histone-fold"/>
</dbReference>
<comment type="subcellular location">
    <subcellularLocation>
        <location evidence="1">Nucleus</location>
    </subcellularLocation>
</comment>
<dbReference type="GO" id="GO:0008623">
    <property type="term" value="C:CHRAC"/>
    <property type="evidence" value="ECO:0000318"/>
    <property type="project" value="GO_Central"/>
</dbReference>
<evidence type="ECO:0000256" key="1">
    <source>
        <dbReference type="ARBA" id="ARBA00004123"/>
    </source>
</evidence>
<evidence type="ECO:0000256" key="3">
    <source>
        <dbReference type="SAM" id="MobiDB-lite"/>
    </source>
</evidence>
<dbReference type="SUPFAM" id="SSF47113">
    <property type="entry name" value="Histone-fold"/>
    <property type="match status" value="1"/>
</dbReference>
<dbReference type="PANTHER" id="PTHR10252:SF54">
    <property type="entry name" value="CHROMATIN ACCESSIBILITY COMPLEX PROTEIN 1"/>
    <property type="match status" value="1"/>
</dbReference>
<dbReference type="GeneID" id="4620887"/>
<evidence type="ECO:0000313" key="5">
    <source>
        <dbReference type="Proteomes" id="UP000000591"/>
    </source>
</evidence>
<proteinExistence type="predicted"/>
<dbReference type="EMBL" id="AE016818">
    <property type="protein sequence ID" value="AAS52526.1"/>
    <property type="molecule type" value="Genomic_DNA"/>
</dbReference>
<dbReference type="GO" id="GO:0046982">
    <property type="term" value="F:protein heterodimerization activity"/>
    <property type="evidence" value="ECO:0007669"/>
    <property type="project" value="InterPro"/>
</dbReference>
<dbReference type="InParanoid" id="Q758B1"/>
<evidence type="ECO:0000313" key="4">
    <source>
        <dbReference type="EMBL" id="AAS52526.1"/>
    </source>
</evidence>
<accession>Q758B1</accession>
<dbReference type="PANTHER" id="PTHR10252">
    <property type="entry name" value="HISTONE-LIKE TRANSCRIPTION FACTOR CCAAT-RELATED"/>
    <property type="match status" value="1"/>
</dbReference>
<reference evidence="5" key="2">
    <citation type="journal article" date="2013" name="G3 (Bethesda)">
        <title>Genomes of Ashbya fungi isolated from insects reveal four mating-type loci, numerous translocations, lack of transposons, and distinct gene duplications.</title>
        <authorList>
            <person name="Dietrich F.S."/>
            <person name="Voegeli S."/>
            <person name="Kuo S."/>
            <person name="Philippsen P."/>
        </authorList>
    </citation>
    <scope>GENOME REANNOTATION</scope>
    <source>
        <strain evidence="5">ATCC 10895 / CBS 109.51 / FGSC 9923 / NRRL Y-1056</strain>
    </source>
</reference>
<name>Q758B1_EREGS</name>
<keyword evidence="5" id="KW-1185">Reference proteome</keyword>
<keyword evidence="2" id="KW-0539">Nucleus</keyword>
<dbReference type="FunCoup" id="Q758B1">
    <property type="interactions" value="266"/>
</dbReference>
<dbReference type="CDD" id="cd22929">
    <property type="entry name" value="HFD_POLE4-like"/>
    <property type="match status" value="1"/>
</dbReference>
<dbReference type="AlphaFoldDB" id="Q758B1"/>
<feature type="region of interest" description="Disordered" evidence="3">
    <location>
        <begin position="161"/>
        <end position="183"/>
    </location>
</feature>
<dbReference type="HOGENOM" id="CLU_086758_0_0_1"/>
<dbReference type="KEGG" id="ago:AGOS_AEL159W"/>
<protein>
    <submittedName>
        <fullName evidence="4">AEL159Wp</fullName>
    </submittedName>
</protein>
<dbReference type="OMA" id="HMMERIP"/>
<reference evidence="4 5" key="1">
    <citation type="journal article" date="2004" name="Science">
        <title>The Ashbya gossypii genome as a tool for mapping the ancient Saccharomyces cerevisiae genome.</title>
        <authorList>
            <person name="Dietrich F.S."/>
            <person name="Voegeli S."/>
            <person name="Brachat S."/>
            <person name="Lerch A."/>
            <person name="Gates K."/>
            <person name="Steiner S."/>
            <person name="Mohr C."/>
            <person name="Pohlmann R."/>
            <person name="Luedi P."/>
            <person name="Choi S."/>
            <person name="Wing R.A."/>
            <person name="Flavier A."/>
            <person name="Gaffney T.D."/>
            <person name="Philippsen P."/>
        </authorList>
    </citation>
    <scope>NUCLEOTIDE SEQUENCE [LARGE SCALE GENOMIC DNA]</scope>
    <source>
        <strain evidence="5">ATCC 10895 / CBS 109.51 / FGSC 9923 / NRRL Y-1056</strain>
    </source>
</reference>
<dbReference type="OrthoDB" id="636685at2759"/>
<dbReference type="eggNOG" id="KOG1658">
    <property type="taxonomic scope" value="Eukaryota"/>
</dbReference>
<feature type="compositionally biased region" description="Acidic residues" evidence="3">
    <location>
        <begin position="173"/>
        <end position="183"/>
    </location>
</feature>
<sequence>MMEDKGKAAMPRLPISKCKRIAKTDPDYIMTTQAAYIATAFATELFVQAISEDAMAQAQLDGRRAGGRAARLTYNDLARSVAREERYAFLADVIPETKTLAHLVRQNKVRYSAPLAQGQATLPFARRAVEGGESDAASEDEDVEEGELQKDLAEVAKMNQIVDLDAESSAGEADGDENEPEDD</sequence>
<dbReference type="GO" id="GO:0006261">
    <property type="term" value="P:DNA-templated DNA replication"/>
    <property type="evidence" value="ECO:0000318"/>
    <property type="project" value="GO_Central"/>
</dbReference>
<organism evidence="4 5">
    <name type="scientific">Eremothecium gossypii (strain ATCC 10895 / CBS 109.51 / FGSC 9923 / NRRL Y-1056)</name>
    <name type="common">Yeast</name>
    <name type="synonym">Ashbya gossypii</name>
    <dbReference type="NCBI Taxonomy" id="284811"/>
    <lineage>
        <taxon>Eukaryota</taxon>
        <taxon>Fungi</taxon>
        <taxon>Dikarya</taxon>
        <taxon>Ascomycota</taxon>
        <taxon>Saccharomycotina</taxon>
        <taxon>Saccharomycetes</taxon>
        <taxon>Saccharomycetales</taxon>
        <taxon>Saccharomycetaceae</taxon>
        <taxon>Eremothecium</taxon>
    </lineage>
</organism>
<dbReference type="STRING" id="284811.Q758B1"/>
<gene>
    <name evidence="4" type="ORF">AGOS_AEL159W</name>
</gene>
<dbReference type="Proteomes" id="UP000000591">
    <property type="component" value="Chromosome V"/>
</dbReference>
<evidence type="ECO:0000256" key="2">
    <source>
        <dbReference type="ARBA" id="ARBA00023242"/>
    </source>
</evidence>
<dbReference type="InterPro" id="IPR050568">
    <property type="entry name" value="Transcr_DNA_Rep_Reg"/>
</dbReference>
<dbReference type="GO" id="GO:0005634">
    <property type="term" value="C:nucleus"/>
    <property type="evidence" value="ECO:0000318"/>
    <property type="project" value="GO_Central"/>
</dbReference>
<dbReference type="Gene3D" id="1.10.20.10">
    <property type="entry name" value="Histone, subunit A"/>
    <property type="match status" value="1"/>
</dbReference>
<dbReference type="RefSeq" id="NP_984702.1">
    <property type="nucleotide sequence ID" value="NM_210055.1"/>
</dbReference>